<organism evidence="3 4">
    <name type="scientific">Flavonifractor hominis</name>
    <dbReference type="NCBI Taxonomy" id="3133178"/>
    <lineage>
        <taxon>Bacteria</taxon>
        <taxon>Bacillati</taxon>
        <taxon>Bacillota</taxon>
        <taxon>Clostridia</taxon>
        <taxon>Eubacteriales</taxon>
        <taxon>Oscillospiraceae</taxon>
        <taxon>Flavonifractor</taxon>
    </lineage>
</organism>
<evidence type="ECO:0000256" key="2">
    <source>
        <dbReference type="HAMAP-Rule" id="MF_00973"/>
    </source>
</evidence>
<comment type="caution">
    <text evidence="3">The sequence shown here is derived from an EMBL/GenBank/DDBJ whole genome shotgun (WGS) entry which is preliminary data.</text>
</comment>
<dbReference type="PANTHER" id="PTHR30135:SF3">
    <property type="entry name" value="GLUCONEOGENESIS FACTOR-RELATED"/>
    <property type="match status" value="1"/>
</dbReference>
<dbReference type="RefSeq" id="WP_349139187.1">
    <property type="nucleotide sequence ID" value="NZ_JBBMFT010000001.1"/>
</dbReference>
<dbReference type="CDD" id="cd07187">
    <property type="entry name" value="YvcK_like"/>
    <property type="match status" value="1"/>
</dbReference>
<protein>
    <recommendedName>
        <fullName evidence="2">Putative gluconeogenesis factor</fullName>
    </recommendedName>
</protein>
<sequence>MAQSNRTWEQGPKVVAIGGGTGLSTMLRGLKSRTKDLTAIVTVADDGGGSGVLRQDLGMPPPGDIRHCMEALANAEPVMQQLLTYRFPAGSGNLTGQSFGNLILAALNGISDSFDQAVARMSEVLAISGRVLPVTNADVALEAKFENGTRVLGESKISDFKKAQDCRIESVRLLPEHPQALPEAIRAIGEAELILLGPGSLYTSVIPNLLVDGISEAVCASKALKIYICNIMTQDGETENMTASDHVKALLRHSGPGLVDICLCNSAPVRPGLVERYREEDAAPIVVDRAEIEALGVEVVTRPLASETLDYARHSYTRLANAVMELYRERAHTKIF</sequence>
<dbReference type="SUPFAM" id="SSF142338">
    <property type="entry name" value="CofD-like"/>
    <property type="match status" value="1"/>
</dbReference>
<comment type="subcellular location">
    <subcellularLocation>
        <location evidence="2">Cytoplasm</location>
    </subcellularLocation>
</comment>
<dbReference type="NCBIfam" id="TIGR01826">
    <property type="entry name" value="CofD_related"/>
    <property type="match status" value="1"/>
</dbReference>
<evidence type="ECO:0000313" key="3">
    <source>
        <dbReference type="EMBL" id="MEQ2455499.1"/>
    </source>
</evidence>
<evidence type="ECO:0000313" key="4">
    <source>
        <dbReference type="Proteomes" id="UP001440599"/>
    </source>
</evidence>
<dbReference type="InterPro" id="IPR002882">
    <property type="entry name" value="CofD"/>
</dbReference>
<evidence type="ECO:0000256" key="1">
    <source>
        <dbReference type="ARBA" id="ARBA00022490"/>
    </source>
</evidence>
<keyword evidence="4" id="KW-1185">Reference proteome</keyword>
<dbReference type="Pfam" id="PF01933">
    <property type="entry name" value="CofD"/>
    <property type="match status" value="1"/>
</dbReference>
<dbReference type="InterPro" id="IPR010119">
    <property type="entry name" value="Gluconeogen_factor"/>
</dbReference>
<dbReference type="EMBL" id="JBBMFT010000001">
    <property type="protein sequence ID" value="MEQ2455499.1"/>
    <property type="molecule type" value="Genomic_DNA"/>
</dbReference>
<dbReference type="Proteomes" id="UP001440599">
    <property type="component" value="Unassembled WGS sequence"/>
</dbReference>
<reference evidence="3 4" key="1">
    <citation type="submission" date="2024-03" db="EMBL/GenBank/DDBJ databases">
        <title>Human intestinal bacterial collection.</title>
        <authorList>
            <person name="Pauvert C."/>
            <person name="Hitch T.C.A."/>
            <person name="Clavel T."/>
        </authorList>
    </citation>
    <scope>NUCLEOTIDE SEQUENCE [LARGE SCALE GENOMIC DNA]</scope>
    <source>
        <strain evidence="3 4">CLA-AP-H34</strain>
    </source>
</reference>
<dbReference type="Gene3D" id="3.40.50.10680">
    <property type="entry name" value="CofD-like domains"/>
    <property type="match status" value="1"/>
</dbReference>
<name>A0ABV1EN07_9FIRM</name>
<dbReference type="InterPro" id="IPR038136">
    <property type="entry name" value="CofD-like_dom_sf"/>
</dbReference>
<comment type="function">
    <text evidence="2">Required for morphogenesis under gluconeogenic growth conditions.</text>
</comment>
<proteinExistence type="inferred from homology"/>
<gene>
    <name evidence="3" type="ORF">WMO45_03110</name>
</gene>
<accession>A0ABV1EN07</accession>
<keyword evidence="1 2" id="KW-0963">Cytoplasm</keyword>
<dbReference type="PANTHER" id="PTHR30135">
    <property type="entry name" value="UNCHARACTERIZED PROTEIN YVCK-RELATED"/>
    <property type="match status" value="1"/>
</dbReference>
<comment type="similarity">
    <text evidence="2">Belongs to the gluconeogenesis factor family.</text>
</comment>
<dbReference type="HAMAP" id="MF_00973">
    <property type="entry name" value="Gluconeogen_factor"/>
    <property type="match status" value="1"/>
</dbReference>